<sequence>MARKLLLTGVLCLAALLFSGAVDRAIPYLDDRADRYFRDTTTDAALAYATVRGVNAVVSVLKESALEISPAGVGLSIAAGQILDPIDDLTERLSLVMVTALVSLGLQKLIMEIGQQAPPVLLALVALLLIIPLWLRDGRRIPLTELLLKFGAVLIALRLLLPLSSLVSDTLYQSLLKDDMVAAKAQLSALSAEQQVIGGFDSPEGSGIISSFTISAREKMEGARDLYRRIAESGDDIVNALLVLTTLYVSLFILQVIVIPITTLWLLIVLIKSLFSGPWYGTGQPPVLPAAMGRSSRMAIEKKDEKEQA</sequence>
<feature type="chain" id="PRO_5012500124" evidence="2">
    <location>
        <begin position="25"/>
        <end position="309"/>
    </location>
</feature>
<dbReference type="AlphaFoldDB" id="A0A1M5X8X9"/>
<dbReference type="RefSeq" id="WP_073377179.1">
    <property type="nucleotide sequence ID" value="NZ_FQXS01000018.1"/>
</dbReference>
<dbReference type="STRING" id="1121409.SAMN02745124_02870"/>
<evidence type="ECO:0000313" key="3">
    <source>
        <dbReference type="EMBL" id="SHH96241.1"/>
    </source>
</evidence>
<keyword evidence="1" id="KW-1133">Transmembrane helix</keyword>
<evidence type="ECO:0000256" key="1">
    <source>
        <dbReference type="SAM" id="Phobius"/>
    </source>
</evidence>
<proteinExistence type="predicted"/>
<organism evidence="3 4">
    <name type="scientific">Desulfofustis glycolicus DSM 9705</name>
    <dbReference type="NCBI Taxonomy" id="1121409"/>
    <lineage>
        <taxon>Bacteria</taxon>
        <taxon>Pseudomonadati</taxon>
        <taxon>Thermodesulfobacteriota</taxon>
        <taxon>Desulfobulbia</taxon>
        <taxon>Desulfobulbales</taxon>
        <taxon>Desulfocapsaceae</taxon>
        <taxon>Desulfofustis</taxon>
    </lineage>
</organism>
<name>A0A1M5X8X9_9BACT</name>
<gene>
    <name evidence="3" type="ORF">SAMN02745124_02870</name>
</gene>
<feature type="transmembrane region" description="Helical" evidence="1">
    <location>
        <begin position="247"/>
        <end position="271"/>
    </location>
</feature>
<feature type="signal peptide" evidence="2">
    <location>
        <begin position="1"/>
        <end position="24"/>
    </location>
</feature>
<dbReference type="EMBL" id="FQXS01000018">
    <property type="protein sequence ID" value="SHH96241.1"/>
    <property type="molecule type" value="Genomic_DNA"/>
</dbReference>
<keyword evidence="2" id="KW-0732">Signal</keyword>
<keyword evidence="1" id="KW-0472">Membrane</keyword>
<dbReference type="OrthoDB" id="5293851at2"/>
<reference evidence="3 4" key="1">
    <citation type="submission" date="2016-11" db="EMBL/GenBank/DDBJ databases">
        <authorList>
            <person name="Jaros S."/>
            <person name="Januszkiewicz K."/>
            <person name="Wedrychowicz H."/>
        </authorList>
    </citation>
    <scope>NUCLEOTIDE SEQUENCE [LARGE SCALE GENOMIC DNA]</scope>
    <source>
        <strain evidence="3 4">DSM 9705</strain>
    </source>
</reference>
<keyword evidence="1" id="KW-0812">Transmembrane</keyword>
<keyword evidence="4" id="KW-1185">Reference proteome</keyword>
<evidence type="ECO:0000256" key="2">
    <source>
        <dbReference type="SAM" id="SignalP"/>
    </source>
</evidence>
<evidence type="ECO:0000313" key="4">
    <source>
        <dbReference type="Proteomes" id="UP000184139"/>
    </source>
</evidence>
<protein>
    <submittedName>
        <fullName evidence="3">Uncharacterized protein</fullName>
    </submittedName>
</protein>
<feature type="transmembrane region" description="Helical" evidence="1">
    <location>
        <begin position="117"/>
        <end position="135"/>
    </location>
</feature>
<dbReference type="Proteomes" id="UP000184139">
    <property type="component" value="Unassembled WGS sequence"/>
</dbReference>
<accession>A0A1M5X8X9</accession>